<dbReference type="Proteomes" id="UP000765802">
    <property type="component" value="Unassembled WGS sequence"/>
</dbReference>
<feature type="transmembrane region" description="Helical" evidence="1">
    <location>
        <begin position="162"/>
        <end position="179"/>
    </location>
</feature>
<comment type="caution">
    <text evidence="2">The sequence shown here is derived from an EMBL/GenBank/DDBJ whole genome shotgun (WGS) entry which is preliminary data.</text>
</comment>
<evidence type="ECO:0000313" key="2">
    <source>
        <dbReference type="EMBL" id="MBC6489596.1"/>
    </source>
</evidence>
<feature type="transmembrane region" description="Helical" evidence="1">
    <location>
        <begin position="126"/>
        <end position="150"/>
    </location>
</feature>
<feature type="transmembrane region" description="Helical" evidence="1">
    <location>
        <begin position="215"/>
        <end position="234"/>
    </location>
</feature>
<accession>A0ABR7M3V8</accession>
<sequence>MINPVHADLPAWKKILIQLKSRNRLLYAFSLISLAGALISGILIFVSPMEIGDLPVWFKPLRFFLSSAIMSATLAWIMVYLQNQQTVRIYSRALVITLGIELVIISLQAARGRASHFNHNTEGDDILYGIMGLSIVIFTLWTAWICWSFFRQKSYPLWMSEGYLWGIRMGLLFFVVFALQGGHMSWFDQHSVGGMDGSPGLPLTNWSEWYGDLRVPHFFGMHSLQLLPLIGYYFFPKKSTLLVMAITWLVFVLLLYWQALEGFPLIP</sequence>
<reference evidence="2 3" key="1">
    <citation type="submission" date="2016-07" db="EMBL/GenBank/DDBJ databases">
        <title>Genome analysis of Flavihumibacter stibioxidans YS-17.</title>
        <authorList>
            <person name="Shi K."/>
            <person name="Han Y."/>
            <person name="Wang G."/>
        </authorList>
    </citation>
    <scope>NUCLEOTIDE SEQUENCE [LARGE SCALE GENOMIC DNA]</scope>
    <source>
        <strain evidence="2 3">YS-17</strain>
    </source>
</reference>
<feature type="transmembrane region" description="Helical" evidence="1">
    <location>
        <begin position="241"/>
        <end position="259"/>
    </location>
</feature>
<proteinExistence type="predicted"/>
<dbReference type="RefSeq" id="WP_187254955.1">
    <property type="nucleotide sequence ID" value="NZ_JBHULF010000006.1"/>
</dbReference>
<gene>
    <name evidence="2" type="ORF">BC349_01340</name>
</gene>
<feature type="transmembrane region" description="Helical" evidence="1">
    <location>
        <begin position="61"/>
        <end position="81"/>
    </location>
</feature>
<feature type="transmembrane region" description="Helical" evidence="1">
    <location>
        <begin position="93"/>
        <end position="114"/>
    </location>
</feature>
<protein>
    <submittedName>
        <fullName evidence="2">Uncharacterized protein</fullName>
    </submittedName>
</protein>
<feature type="transmembrane region" description="Helical" evidence="1">
    <location>
        <begin position="25"/>
        <end position="49"/>
    </location>
</feature>
<name>A0ABR7M3V8_9BACT</name>
<organism evidence="2 3">
    <name type="scientific">Flavihumibacter stibioxidans</name>
    <dbReference type="NCBI Taxonomy" id="1834163"/>
    <lineage>
        <taxon>Bacteria</taxon>
        <taxon>Pseudomonadati</taxon>
        <taxon>Bacteroidota</taxon>
        <taxon>Chitinophagia</taxon>
        <taxon>Chitinophagales</taxon>
        <taxon>Chitinophagaceae</taxon>
        <taxon>Flavihumibacter</taxon>
    </lineage>
</organism>
<evidence type="ECO:0000256" key="1">
    <source>
        <dbReference type="SAM" id="Phobius"/>
    </source>
</evidence>
<evidence type="ECO:0000313" key="3">
    <source>
        <dbReference type="Proteomes" id="UP000765802"/>
    </source>
</evidence>
<keyword evidence="3" id="KW-1185">Reference proteome</keyword>
<dbReference type="EMBL" id="MBUA01000001">
    <property type="protein sequence ID" value="MBC6489596.1"/>
    <property type="molecule type" value="Genomic_DNA"/>
</dbReference>
<keyword evidence="1" id="KW-0472">Membrane</keyword>
<keyword evidence="1" id="KW-1133">Transmembrane helix</keyword>
<keyword evidence="1" id="KW-0812">Transmembrane</keyword>